<keyword evidence="3" id="KW-1185">Reference proteome</keyword>
<dbReference type="PANTHER" id="PTHR33371">
    <property type="entry name" value="INTERMEMBRANE PHOSPHOLIPID TRANSPORT SYSTEM BINDING PROTEIN MLAD-RELATED"/>
    <property type="match status" value="1"/>
</dbReference>
<dbReference type="NCBIfam" id="TIGR04430">
    <property type="entry name" value="OM_asym_MlaD"/>
    <property type="match status" value="1"/>
</dbReference>
<dbReference type="RefSeq" id="WP_148339363.1">
    <property type="nucleotide sequence ID" value="NZ_LR699119.1"/>
</dbReference>
<name>A0A5E4PI65_9COXI</name>
<evidence type="ECO:0000313" key="2">
    <source>
        <dbReference type="EMBL" id="VVC76117.1"/>
    </source>
</evidence>
<dbReference type="Proteomes" id="UP000324194">
    <property type="component" value="Chromosome 1"/>
</dbReference>
<dbReference type="EMBL" id="LR699119">
    <property type="protein sequence ID" value="VVC76117.1"/>
    <property type="molecule type" value="Genomic_DNA"/>
</dbReference>
<dbReference type="GO" id="GO:0005543">
    <property type="term" value="F:phospholipid binding"/>
    <property type="evidence" value="ECO:0007669"/>
    <property type="project" value="TreeGrafter"/>
</dbReference>
<evidence type="ECO:0000313" key="3">
    <source>
        <dbReference type="Proteomes" id="UP000324194"/>
    </source>
</evidence>
<organism evidence="2 3">
    <name type="scientific">Aquicella siphonis</name>
    <dbReference type="NCBI Taxonomy" id="254247"/>
    <lineage>
        <taxon>Bacteria</taxon>
        <taxon>Pseudomonadati</taxon>
        <taxon>Pseudomonadota</taxon>
        <taxon>Gammaproteobacteria</taxon>
        <taxon>Legionellales</taxon>
        <taxon>Coxiellaceae</taxon>
        <taxon>Aquicella</taxon>
    </lineage>
</organism>
<proteinExistence type="predicted"/>
<evidence type="ECO:0000259" key="1">
    <source>
        <dbReference type="Pfam" id="PF02470"/>
    </source>
</evidence>
<sequence>MLPQRFIESLVGLFLILAAVSLTVLAFQVSGLTSLFPEKSYPVTANFDDIGGLKIRSPVKIGGVQIGEVSRIDLDPVTFKAVVTMNIYQKFNDIPDDSSAGIYTSGLLGDNYIAISPMYNTTYLKSGSKIEMTNSAMVLEKLIGQFIYNIKNNGNNNSEEDGDTHAKK</sequence>
<feature type="domain" description="Mce/MlaD" evidence="1">
    <location>
        <begin position="40"/>
        <end position="117"/>
    </location>
</feature>
<dbReference type="InterPro" id="IPR003399">
    <property type="entry name" value="Mce/MlaD"/>
</dbReference>
<dbReference type="GO" id="GO:0005548">
    <property type="term" value="F:phospholipid transporter activity"/>
    <property type="evidence" value="ECO:0007669"/>
    <property type="project" value="TreeGrafter"/>
</dbReference>
<dbReference type="InterPro" id="IPR052336">
    <property type="entry name" value="MlaD_Phospholipid_Transporter"/>
</dbReference>
<dbReference type="Pfam" id="PF02470">
    <property type="entry name" value="MlaD"/>
    <property type="match status" value="1"/>
</dbReference>
<dbReference type="KEGG" id="asip:AQUSIP_14220"/>
<protein>
    <submittedName>
        <fullName evidence="2">Putative phospholipid ABC transporter-binding protein MlaD</fullName>
    </submittedName>
</protein>
<dbReference type="InterPro" id="IPR030970">
    <property type="entry name" value="ABC_MlaD"/>
</dbReference>
<gene>
    <name evidence="2" type="primary">mlaD</name>
    <name evidence="2" type="ORF">AQUSIP_14220</name>
</gene>
<accession>A0A5E4PI65</accession>
<reference evidence="2 3" key="1">
    <citation type="submission" date="2019-08" db="EMBL/GenBank/DDBJ databases">
        <authorList>
            <person name="Guy L."/>
        </authorList>
    </citation>
    <scope>NUCLEOTIDE SEQUENCE [LARGE SCALE GENOMIC DNA]</scope>
    <source>
        <strain evidence="2 3">SGT-108</strain>
    </source>
</reference>
<dbReference type="AlphaFoldDB" id="A0A5E4PI65"/>
<dbReference type="OrthoDB" id="9788420at2"/>
<dbReference type="PANTHER" id="PTHR33371:SF4">
    <property type="entry name" value="INTERMEMBRANE PHOSPHOLIPID TRANSPORT SYSTEM BINDING PROTEIN MLAD"/>
    <property type="match status" value="1"/>
</dbReference>